<feature type="transmembrane region" description="Helical" evidence="6">
    <location>
        <begin position="738"/>
        <end position="757"/>
    </location>
</feature>
<comment type="caution">
    <text evidence="9">The sequence shown here is derived from an EMBL/GenBank/DDBJ whole genome shotgun (WGS) entry which is preliminary data.</text>
</comment>
<evidence type="ECO:0000256" key="4">
    <source>
        <dbReference type="ARBA" id="ARBA00022989"/>
    </source>
</evidence>
<dbReference type="Pfam" id="PF02687">
    <property type="entry name" value="FtsX"/>
    <property type="match status" value="2"/>
</dbReference>
<dbReference type="AlphaFoldDB" id="A0A4R7EYB9"/>
<name>A0A4R7EYB9_9FLAO</name>
<evidence type="ECO:0000256" key="3">
    <source>
        <dbReference type="ARBA" id="ARBA00022692"/>
    </source>
</evidence>
<evidence type="ECO:0000259" key="8">
    <source>
        <dbReference type="Pfam" id="PF12704"/>
    </source>
</evidence>
<dbReference type="PANTHER" id="PTHR30572">
    <property type="entry name" value="MEMBRANE COMPONENT OF TRANSPORTER-RELATED"/>
    <property type="match status" value="1"/>
</dbReference>
<feature type="domain" description="ABC3 transporter permease C-terminal" evidence="7">
    <location>
        <begin position="302"/>
        <end position="410"/>
    </location>
</feature>
<keyword evidence="10" id="KW-1185">Reference proteome</keyword>
<dbReference type="InterPro" id="IPR025857">
    <property type="entry name" value="MacB_PCD"/>
</dbReference>
<dbReference type="InterPro" id="IPR050250">
    <property type="entry name" value="Macrolide_Exporter_MacB"/>
</dbReference>
<feature type="transmembrane region" description="Helical" evidence="6">
    <location>
        <begin position="686"/>
        <end position="706"/>
    </location>
</feature>
<reference evidence="9 10" key="1">
    <citation type="submission" date="2019-03" db="EMBL/GenBank/DDBJ databases">
        <title>Genomic Encyclopedia of Archaeal and Bacterial Type Strains, Phase II (KMG-II): from individual species to whole genera.</title>
        <authorList>
            <person name="Goeker M."/>
        </authorList>
    </citation>
    <scope>NUCLEOTIDE SEQUENCE [LARGE SCALE GENOMIC DNA]</scope>
    <source>
        <strain evidence="9 10">DSM 28213</strain>
    </source>
</reference>
<dbReference type="RefSeq" id="WP_133713251.1">
    <property type="nucleotide sequence ID" value="NZ_SOAG01000024.1"/>
</dbReference>
<dbReference type="Proteomes" id="UP000295215">
    <property type="component" value="Unassembled WGS sequence"/>
</dbReference>
<sequence>MIKNWFKIYVHHLLKNKIYFFLTILSLAIGIAAVLLSVIHYQEEARYDQWNPNRNNIFVAESRIEEDLSWMKLPSPFGTALKENSPHVVDVCYLGYYGGSTLFYKDQKKPVQKILFTQSNFFDFFPFEFVKGNRAQAFAMPNSAVVKDTYAAYLFGDKDPIGEVFSIGEDKYIVSGVYTLGNERSSYQTELIINNLDKRVQEGVENQNWGNHNYVAWIKLDDPAYKKDIEQLMFDVRIEYQFKPIAKEKGITTEELMKEWGMENKMYYLHDLAGQRMIANPNLNGTEQGAASVQRMYIMMGLSVLILILSVFNYINLTTARAMGRGKEVGIRKTLGAGKFNLACQGMFEALLTSLLSMLIGLMLAEITLPWMQVFFSSKMELNFWEFLPLILVILVLIVLLVGIIPALFTASFKTLEVLKGQIGRSKKGTGFKNAILIIQFGVACFFMIGAYIVYQQVNYMLNKDLGFKGDQVVRIGYYYKGKREDKVKVYESVKEQFLKVKGVEGVTTAAIQMGSGNGASSSFVHNGNNVQAVIGAMDYNFLEVFEVDLKEGRQLTESLASDSINNILLNETAVRMMQEPDVLGKQIAWNDDTYNVVGVVKDFNLYGLQANYPPIIFLSLKTQPWAGENIQHISVKIKGENAEQTIKELEAIWKQRDISDVPFDYSFVDQDFARTFTNTIQERNVFLVLNSIVIFIALFGLYSLASFTINTRLKEVAIRKVLGASTLELLKQLSKQYVVFCFIGFVIAVFPSYYFLNQWLSDYAFRIDVSVLPFIVCLVVILGLTLLIVLLKAYAATQLSILKYIKYE</sequence>
<feature type="transmembrane region" description="Helical" evidence="6">
    <location>
        <begin position="348"/>
        <end position="367"/>
    </location>
</feature>
<accession>A0A4R7EYB9</accession>
<evidence type="ECO:0000256" key="5">
    <source>
        <dbReference type="ARBA" id="ARBA00023136"/>
    </source>
</evidence>
<dbReference type="InterPro" id="IPR003838">
    <property type="entry name" value="ABC3_permease_C"/>
</dbReference>
<feature type="transmembrane region" description="Helical" evidence="6">
    <location>
        <begin position="434"/>
        <end position="455"/>
    </location>
</feature>
<keyword evidence="3 6" id="KW-0812">Transmembrane</keyword>
<feature type="domain" description="MacB-like periplasmic core" evidence="8">
    <location>
        <begin position="21"/>
        <end position="224"/>
    </location>
</feature>
<keyword evidence="2" id="KW-1003">Cell membrane</keyword>
<dbReference type="OrthoDB" id="8740261at2"/>
<feature type="transmembrane region" description="Helical" evidence="6">
    <location>
        <begin position="387"/>
        <end position="413"/>
    </location>
</feature>
<evidence type="ECO:0000256" key="2">
    <source>
        <dbReference type="ARBA" id="ARBA00022475"/>
    </source>
</evidence>
<feature type="transmembrane region" description="Helical" evidence="6">
    <location>
        <begin position="20"/>
        <end position="41"/>
    </location>
</feature>
<feature type="transmembrane region" description="Helical" evidence="6">
    <location>
        <begin position="772"/>
        <end position="796"/>
    </location>
</feature>
<dbReference type="Pfam" id="PF12704">
    <property type="entry name" value="MacB_PCD"/>
    <property type="match status" value="2"/>
</dbReference>
<feature type="domain" description="ABC3 transporter permease C-terminal" evidence="7">
    <location>
        <begin position="691"/>
        <end position="801"/>
    </location>
</feature>
<protein>
    <submittedName>
        <fullName evidence="9">Putative ABC transport system permease protein</fullName>
    </submittedName>
</protein>
<dbReference type="EMBL" id="SOAG01000024">
    <property type="protein sequence ID" value="TDS54617.1"/>
    <property type="molecule type" value="Genomic_DNA"/>
</dbReference>
<feature type="transmembrane region" description="Helical" evidence="6">
    <location>
        <begin position="296"/>
        <end position="315"/>
    </location>
</feature>
<organism evidence="9 10">
    <name type="scientific">Myroides indicus</name>
    <dbReference type="NCBI Taxonomy" id="1323422"/>
    <lineage>
        <taxon>Bacteria</taxon>
        <taxon>Pseudomonadati</taxon>
        <taxon>Bacteroidota</taxon>
        <taxon>Flavobacteriia</taxon>
        <taxon>Flavobacteriales</taxon>
        <taxon>Flavobacteriaceae</taxon>
        <taxon>Myroides</taxon>
    </lineage>
</organism>
<comment type="subcellular location">
    <subcellularLocation>
        <location evidence="1">Cell membrane</location>
        <topology evidence="1">Multi-pass membrane protein</topology>
    </subcellularLocation>
</comment>
<evidence type="ECO:0000313" key="9">
    <source>
        <dbReference type="EMBL" id="TDS54617.1"/>
    </source>
</evidence>
<dbReference type="GO" id="GO:0005886">
    <property type="term" value="C:plasma membrane"/>
    <property type="evidence" value="ECO:0007669"/>
    <property type="project" value="UniProtKB-SubCell"/>
</dbReference>
<evidence type="ECO:0000256" key="6">
    <source>
        <dbReference type="SAM" id="Phobius"/>
    </source>
</evidence>
<evidence type="ECO:0000256" key="1">
    <source>
        <dbReference type="ARBA" id="ARBA00004651"/>
    </source>
</evidence>
<keyword evidence="4 6" id="KW-1133">Transmembrane helix</keyword>
<dbReference type="GO" id="GO:0022857">
    <property type="term" value="F:transmembrane transporter activity"/>
    <property type="evidence" value="ECO:0007669"/>
    <property type="project" value="TreeGrafter"/>
</dbReference>
<proteinExistence type="predicted"/>
<feature type="domain" description="MacB-like periplasmic core" evidence="8">
    <location>
        <begin position="436"/>
        <end position="652"/>
    </location>
</feature>
<dbReference type="PANTHER" id="PTHR30572:SF18">
    <property type="entry name" value="ABC-TYPE MACROLIDE FAMILY EXPORT SYSTEM PERMEASE COMPONENT 2"/>
    <property type="match status" value="1"/>
</dbReference>
<gene>
    <name evidence="9" type="ORF">C8P70_12413</name>
</gene>
<evidence type="ECO:0000259" key="7">
    <source>
        <dbReference type="Pfam" id="PF02687"/>
    </source>
</evidence>
<keyword evidence="5 6" id="KW-0472">Membrane</keyword>
<evidence type="ECO:0000313" key="10">
    <source>
        <dbReference type="Proteomes" id="UP000295215"/>
    </source>
</evidence>